<accession>A0A9D4B9J2</accession>
<comment type="caution">
    <text evidence="1">The sequence shown here is derived from an EMBL/GenBank/DDBJ whole genome shotgun (WGS) entry which is preliminary data.</text>
</comment>
<name>A0A9D4B9J2_9SAUR</name>
<dbReference type="AlphaFoldDB" id="A0A9D4B9J2"/>
<dbReference type="Proteomes" id="UP000827986">
    <property type="component" value="Unassembled WGS sequence"/>
</dbReference>
<organism evidence="1 2">
    <name type="scientific">Mauremys mutica</name>
    <name type="common">yellowpond turtle</name>
    <dbReference type="NCBI Taxonomy" id="74926"/>
    <lineage>
        <taxon>Eukaryota</taxon>
        <taxon>Metazoa</taxon>
        <taxon>Chordata</taxon>
        <taxon>Craniata</taxon>
        <taxon>Vertebrata</taxon>
        <taxon>Euteleostomi</taxon>
        <taxon>Archelosauria</taxon>
        <taxon>Testudinata</taxon>
        <taxon>Testudines</taxon>
        <taxon>Cryptodira</taxon>
        <taxon>Durocryptodira</taxon>
        <taxon>Testudinoidea</taxon>
        <taxon>Geoemydidae</taxon>
        <taxon>Geoemydinae</taxon>
        <taxon>Mauremys</taxon>
    </lineage>
</organism>
<gene>
    <name evidence="1" type="ORF">KIL84_018269</name>
</gene>
<reference evidence="1" key="1">
    <citation type="submission" date="2021-09" db="EMBL/GenBank/DDBJ databases">
        <title>The genome of Mauremys mutica provides insights into the evolution of semi-aquatic lifestyle.</title>
        <authorList>
            <person name="Gong S."/>
            <person name="Gao Y."/>
        </authorList>
    </citation>
    <scope>NUCLEOTIDE SEQUENCE</scope>
    <source>
        <strain evidence="1">MM-2020</strain>
        <tissue evidence="1">Muscle</tissue>
    </source>
</reference>
<protein>
    <submittedName>
        <fullName evidence="1">Uncharacterized protein</fullName>
    </submittedName>
</protein>
<sequence>PLLWTQDVVAGLPCQDRFADPITLVLRSSLWHPRRQSVDFPVLLLLFPALRSLYNHLLGLRAYRCSLAIPALNRSRLFWPGKPAGSRPSPARRWRTTPWLQRRTPAPSMRSSSRSCCPWSTPWCLWWGSL</sequence>
<keyword evidence="2" id="KW-1185">Reference proteome</keyword>
<dbReference type="EMBL" id="JAHDVG010000463">
    <property type="protein sequence ID" value="KAH1185520.1"/>
    <property type="molecule type" value="Genomic_DNA"/>
</dbReference>
<proteinExistence type="predicted"/>
<evidence type="ECO:0000313" key="2">
    <source>
        <dbReference type="Proteomes" id="UP000827986"/>
    </source>
</evidence>
<feature type="non-terminal residue" evidence="1">
    <location>
        <position position="1"/>
    </location>
</feature>
<evidence type="ECO:0000313" key="1">
    <source>
        <dbReference type="EMBL" id="KAH1185520.1"/>
    </source>
</evidence>